<evidence type="ECO:0000256" key="1">
    <source>
        <dbReference type="SAM" id="MobiDB-lite"/>
    </source>
</evidence>
<evidence type="ECO:0000313" key="2">
    <source>
        <dbReference type="EMBL" id="AHC15651.1"/>
    </source>
</evidence>
<dbReference type="KEGG" id="slr:L21SP2_2294"/>
<dbReference type="EMBL" id="CP006939">
    <property type="protein sequence ID" value="AHC15651.1"/>
    <property type="molecule type" value="Genomic_DNA"/>
</dbReference>
<name>V5WKD2_9SPIO</name>
<dbReference type="Proteomes" id="UP000018680">
    <property type="component" value="Chromosome"/>
</dbReference>
<keyword evidence="3" id="KW-1185">Reference proteome</keyword>
<dbReference type="AlphaFoldDB" id="V5WKD2"/>
<sequence>MGRTIGCAAEEKSSTAGHDERSHAERDARFPNISYIHMNIVDH</sequence>
<protein>
    <submittedName>
        <fullName evidence="2">Uncharacterized protein</fullName>
    </submittedName>
</protein>
<proteinExistence type="predicted"/>
<evidence type="ECO:0000313" key="3">
    <source>
        <dbReference type="Proteomes" id="UP000018680"/>
    </source>
</evidence>
<accession>V5WKD2</accession>
<feature type="compositionally biased region" description="Basic and acidic residues" evidence="1">
    <location>
        <begin position="9"/>
        <end position="28"/>
    </location>
</feature>
<organism evidence="2 3">
    <name type="scientific">Salinispira pacifica</name>
    <dbReference type="NCBI Taxonomy" id="1307761"/>
    <lineage>
        <taxon>Bacteria</taxon>
        <taxon>Pseudomonadati</taxon>
        <taxon>Spirochaetota</taxon>
        <taxon>Spirochaetia</taxon>
        <taxon>Spirochaetales</taxon>
        <taxon>Spirochaetaceae</taxon>
        <taxon>Salinispira</taxon>
    </lineage>
</organism>
<dbReference type="HOGENOM" id="CLU_3239384_0_0_12"/>
<reference evidence="2 3" key="1">
    <citation type="journal article" date="2015" name="Stand. Genomic Sci.">
        <title>Complete genome sequence and description of Salinispira pacifica gen. nov., sp. nov., a novel spirochaete isolated form a hypersaline microbial mat.</title>
        <authorList>
            <person name="Ben Hania W."/>
            <person name="Joseph M."/>
            <person name="Schumann P."/>
            <person name="Bunk B."/>
            <person name="Fiebig A."/>
            <person name="Sproer C."/>
            <person name="Klenk H.P."/>
            <person name="Fardeau M.L."/>
            <person name="Spring S."/>
        </authorList>
    </citation>
    <scope>NUCLEOTIDE SEQUENCE [LARGE SCALE GENOMIC DNA]</scope>
    <source>
        <strain evidence="2 3">L21-RPul-D2</strain>
    </source>
</reference>
<gene>
    <name evidence="2" type="ORF">L21SP2_2294</name>
</gene>
<feature type="region of interest" description="Disordered" evidence="1">
    <location>
        <begin position="1"/>
        <end position="28"/>
    </location>
</feature>